<evidence type="ECO:0000256" key="2">
    <source>
        <dbReference type="ARBA" id="ARBA00022448"/>
    </source>
</evidence>
<protein>
    <recommendedName>
        <fullName evidence="8">Major facilitator superfamily (MFS) profile domain-containing protein</fullName>
    </recommendedName>
</protein>
<evidence type="ECO:0000256" key="7">
    <source>
        <dbReference type="SAM" id="Phobius"/>
    </source>
</evidence>
<keyword evidence="3 7" id="KW-0812">Transmembrane</keyword>
<comment type="caution">
    <text evidence="9">The sequence shown here is derived from an EMBL/GenBank/DDBJ whole genome shotgun (WGS) entry which is preliminary data.</text>
</comment>
<evidence type="ECO:0000313" key="10">
    <source>
        <dbReference type="Proteomes" id="UP001590951"/>
    </source>
</evidence>
<evidence type="ECO:0000259" key="8">
    <source>
        <dbReference type="PROSITE" id="PS50850"/>
    </source>
</evidence>
<dbReference type="EMBL" id="JBHFEH010000001">
    <property type="protein sequence ID" value="KAL2059226.1"/>
    <property type="molecule type" value="Genomic_DNA"/>
</dbReference>
<dbReference type="InterPro" id="IPR036259">
    <property type="entry name" value="MFS_trans_sf"/>
</dbReference>
<evidence type="ECO:0000256" key="3">
    <source>
        <dbReference type="ARBA" id="ARBA00022692"/>
    </source>
</evidence>
<feature type="domain" description="Major facilitator superfamily (MFS) profile" evidence="8">
    <location>
        <begin position="59"/>
        <end position="192"/>
    </location>
</feature>
<dbReference type="PROSITE" id="PS50850">
    <property type="entry name" value="MFS"/>
    <property type="match status" value="1"/>
</dbReference>
<comment type="subcellular location">
    <subcellularLocation>
        <location evidence="1">Membrane</location>
        <topology evidence="1">Multi-pass membrane protein</topology>
    </subcellularLocation>
</comment>
<name>A0ABR4BQ47_9LECA</name>
<evidence type="ECO:0000256" key="5">
    <source>
        <dbReference type="ARBA" id="ARBA00023136"/>
    </source>
</evidence>
<evidence type="ECO:0000313" key="9">
    <source>
        <dbReference type="EMBL" id="KAL2059226.1"/>
    </source>
</evidence>
<dbReference type="PANTHER" id="PTHR43791:SF55">
    <property type="entry name" value="TRANSPORTER, PUTATIVE (AFU_ORTHOLOGUE AFUA_6G01820)-RELATED"/>
    <property type="match status" value="1"/>
</dbReference>
<dbReference type="Pfam" id="PF07690">
    <property type="entry name" value="MFS_1"/>
    <property type="match status" value="1"/>
</dbReference>
<proteinExistence type="predicted"/>
<feature type="transmembrane region" description="Helical" evidence="7">
    <location>
        <begin position="138"/>
        <end position="161"/>
    </location>
</feature>
<keyword evidence="4 7" id="KW-1133">Transmembrane helix</keyword>
<reference evidence="9 10" key="1">
    <citation type="submission" date="2024-09" db="EMBL/GenBank/DDBJ databases">
        <title>Rethinking Asexuality: The Enigmatic Case of Functional Sexual Genes in Lepraria (Stereocaulaceae).</title>
        <authorList>
            <person name="Doellman M."/>
            <person name="Sun Y."/>
            <person name="Barcenas-Pena A."/>
            <person name="Lumbsch H.T."/>
            <person name="Grewe F."/>
        </authorList>
    </citation>
    <scope>NUCLEOTIDE SEQUENCE [LARGE SCALE GENOMIC DNA]</scope>
    <source>
        <strain evidence="9 10">Grewe 0041</strain>
    </source>
</reference>
<keyword evidence="5 7" id="KW-0472">Membrane</keyword>
<feature type="region of interest" description="Disordered" evidence="6">
    <location>
        <begin position="1"/>
        <end position="20"/>
    </location>
</feature>
<dbReference type="InterPro" id="IPR011701">
    <property type="entry name" value="MFS"/>
</dbReference>
<evidence type="ECO:0000256" key="6">
    <source>
        <dbReference type="SAM" id="MobiDB-lite"/>
    </source>
</evidence>
<gene>
    <name evidence="9" type="ORF">ABVK25_000518</name>
</gene>
<feature type="transmembrane region" description="Helical" evidence="7">
    <location>
        <begin position="108"/>
        <end position="126"/>
    </location>
</feature>
<keyword evidence="2" id="KW-0813">Transport</keyword>
<keyword evidence="10" id="KW-1185">Reference proteome</keyword>
<accession>A0ABR4BQ47</accession>
<organism evidence="9 10">
    <name type="scientific">Lepraria finkii</name>
    <dbReference type="NCBI Taxonomy" id="1340010"/>
    <lineage>
        <taxon>Eukaryota</taxon>
        <taxon>Fungi</taxon>
        <taxon>Dikarya</taxon>
        <taxon>Ascomycota</taxon>
        <taxon>Pezizomycotina</taxon>
        <taxon>Lecanoromycetes</taxon>
        <taxon>OSLEUM clade</taxon>
        <taxon>Lecanoromycetidae</taxon>
        <taxon>Lecanorales</taxon>
        <taxon>Lecanorineae</taxon>
        <taxon>Stereocaulaceae</taxon>
        <taxon>Lepraria</taxon>
    </lineage>
</organism>
<dbReference type="Proteomes" id="UP001590951">
    <property type="component" value="Unassembled WGS sequence"/>
</dbReference>
<dbReference type="InterPro" id="IPR020846">
    <property type="entry name" value="MFS_dom"/>
</dbReference>
<dbReference type="Gene3D" id="1.20.1250.20">
    <property type="entry name" value="MFS general substrate transporter like domains"/>
    <property type="match status" value="1"/>
</dbReference>
<sequence>MGIRPEKSVGATGLHPNPEDFSSLETFDKDLAAAIVPEHAQEFDSITERHVLRKIDLFLIPWMWIGYGLVYYDKAILGSAVLFGMTKDLSLSVVDTSTNPSTTVTNRLSWATSIFYFGMLAGLYPMTFILQRFQIGRVLGILVILWGIIAMLTAAVTSWRGLFAQRFFLGSVESVLPTAFMYIVSGYYTQQE</sequence>
<evidence type="ECO:0000256" key="4">
    <source>
        <dbReference type="ARBA" id="ARBA00022989"/>
    </source>
</evidence>
<feature type="transmembrane region" description="Helical" evidence="7">
    <location>
        <begin position="167"/>
        <end position="188"/>
    </location>
</feature>
<evidence type="ECO:0000256" key="1">
    <source>
        <dbReference type="ARBA" id="ARBA00004141"/>
    </source>
</evidence>
<dbReference type="PANTHER" id="PTHR43791">
    <property type="entry name" value="PERMEASE-RELATED"/>
    <property type="match status" value="1"/>
</dbReference>
<dbReference type="SUPFAM" id="SSF103473">
    <property type="entry name" value="MFS general substrate transporter"/>
    <property type="match status" value="1"/>
</dbReference>